<evidence type="ECO:0000256" key="1">
    <source>
        <dbReference type="SAM" id="Coils"/>
    </source>
</evidence>
<organism evidence="2">
    <name type="scientific">marine sediment metagenome</name>
    <dbReference type="NCBI Taxonomy" id="412755"/>
    <lineage>
        <taxon>unclassified sequences</taxon>
        <taxon>metagenomes</taxon>
        <taxon>ecological metagenomes</taxon>
    </lineage>
</organism>
<evidence type="ECO:0000313" key="2">
    <source>
        <dbReference type="EMBL" id="KKN40978.1"/>
    </source>
</evidence>
<proteinExistence type="predicted"/>
<feature type="coiled-coil region" evidence="1">
    <location>
        <begin position="18"/>
        <end position="60"/>
    </location>
</feature>
<reference evidence="2" key="1">
    <citation type="journal article" date="2015" name="Nature">
        <title>Complex archaea that bridge the gap between prokaryotes and eukaryotes.</title>
        <authorList>
            <person name="Spang A."/>
            <person name="Saw J.H."/>
            <person name="Jorgensen S.L."/>
            <person name="Zaremba-Niedzwiedzka K."/>
            <person name="Martijn J."/>
            <person name="Lind A.E."/>
            <person name="van Eijk R."/>
            <person name="Schleper C."/>
            <person name="Guy L."/>
            <person name="Ettema T.J."/>
        </authorList>
    </citation>
    <scope>NUCLEOTIDE SEQUENCE</scope>
</reference>
<comment type="caution">
    <text evidence="2">The sequence shown here is derived from an EMBL/GenBank/DDBJ whole genome shotgun (WGS) entry which is preliminary data.</text>
</comment>
<sequence>MNDKDVGIVVDRTLVARIAELERELSGEQRRHENTEQRAVNAEERELIQLEENRQLRQEACPACVGLWANLPPSAASGSTPG</sequence>
<dbReference type="EMBL" id="LAZR01001676">
    <property type="protein sequence ID" value="KKN40978.1"/>
    <property type="molecule type" value="Genomic_DNA"/>
</dbReference>
<dbReference type="AlphaFoldDB" id="A0A0F9THN3"/>
<gene>
    <name evidence="2" type="ORF">LCGC14_0728100</name>
</gene>
<keyword evidence="1" id="KW-0175">Coiled coil</keyword>
<protein>
    <submittedName>
        <fullName evidence="2">Uncharacterized protein</fullName>
    </submittedName>
</protein>
<accession>A0A0F9THN3</accession>
<name>A0A0F9THN3_9ZZZZ</name>